<sequence>MGLFKKSIILDIEDPTKPRNLVETIKAVEKYCEENHQTCKFISDNEVEIDGVLYEVAEPEGTIMRGNYFVKIKEK</sequence>
<dbReference type="HOGENOM" id="CLU_188235_0_0_9"/>
<proteinExistence type="predicted"/>
<evidence type="ECO:0008006" key="3">
    <source>
        <dbReference type="Google" id="ProtNLM"/>
    </source>
</evidence>
<organism evidence="1 2">
    <name type="scientific">Peptacetobacter hiranonis (strain DSM 13275 / JCM 10541 / KCTC 15199 / TO-931)</name>
    <name type="common">Clostridium hiranonis</name>
    <dbReference type="NCBI Taxonomy" id="500633"/>
    <lineage>
        <taxon>Bacteria</taxon>
        <taxon>Bacillati</taxon>
        <taxon>Bacillota</taxon>
        <taxon>Clostridia</taxon>
        <taxon>Peptostreptococcales</taxon>
        <taxon>Peptostreptococcaceae</taxon>
        <taxon>Peptacetobacter</taxon>
    </lineage>
</organism>
<dbReference type="RefSeq" id="WP_006439537.1">
    <property type="nucleotide sequence ID" value="NZ_DS995355.1"/>
</dbReference>
<reference evidence="1 2" key="2">
    <citation type="submission" date="2008-10" db="EMBL/GenBank/DDBJ databases">
        <title>Draft genome sequence of Clostridium hiranonis (DSM 13275).</title>
        <authorList>
            <person name="Sudarsanam P."/>
            <person name="Ley R."/>
            <person name="Guruge J."/>
            <person name="Turnbaugh P.J."/>
            <person name="Mahowald M."/>
            <person name="Liep D."/>
            <person name="Gordon J."/>
        </authorList>
    </citation>
    <scope>NUCLEOTIDE SEQUENCE [LARGE SCALE GENOMIC DNA]</scope>
    <source>
        <strain evidence="1 2">DSM 13275</strain>
    </source>
</reference>
<keyword evidence="2" id="KW-1185">Reference proteome</keyword>
<evidence type="ECO:0000313" key="2">
    <source>
        <dbReference type="Proteomes" id="UP000003178"/>
    </source>
</evidence>
<name>B6FXK9_PEPHT</name>
<reference evidence="1 2" key="1">
    <citation type="submission" date="2008-09" db="EMBL/GenBank/DDBJ databases">
        <authorList>
            <person name="Fulton L."/>
            <person name="Clifton S."/>
            <person name="Fulton B."/>
            <person name="Xu J."/>
            <person name="Minx P."/>
            <person name="Pepin K.H."/>
            <person name="Johnson M."/>
            <person name="Thiruvilangam P."/>
            <person name="Bhonagiri V."/>
            <person name="Nash W.E."/>
            <person name="Mardis E.R."/>
            <person name="Wilson R.K."/>
        </authorList>
    </citation>
    <scope>NUCLEOTIDE SEQUENCE [LARGE SCALE GENOMIC DNA]</scope>
    <source>
        <strain evidence="1 2">DSM 13275</strain>
    </source>
</reference>
<gene>
    <name evidence="1" type="ORF">CLOHIR_00608</name>
</gene>
<protein>
    <recommendedName>
        <fullName evidence="3">DUF4318 domain-containing protein</fullName>
    </recommendedName>
</protein>
<dbReference type="eggNOG" id="ENOG5032X35">
    <property type="taxonomic scope" value="Bacteria"/>
</dbReference>
<dbReference type="STRING" id="500633.CLOHIR_00608"/>
<dbReference type="OrthoDB" id="1854379at2"/>
<accession>B6FXK9</accession>
<evidence type="ECO:0000313" key="1">
    <source>
        <dbReference type="EMBL" id="EEA85710.1"/>
    </source>
</evidence>
<comment type="caution">
    <text evidence="1">The sequence shown here is derived from an EMBL/GenBank/DDBJ whole genome shotgun (WGS) entry which is preliminary data.</text>
</comment>
<dbReference type="AlphaFoldDB" id="B6FXK9"/>
<dbReference type="Proteomes" id="UP000003178">
    <property type="component" value="Unassembled WGS sequence"/>
</dbReference>
<dbReference type="EMBL" id="ABWP01000024">
    <property type="protein sequence ID" value="EEA85710.1"/>
    <property type="molecule type" value="Genomic_DNA"/>
</dbReference>